<dbReference type="AlphaFoldDB" id="A0A1W1YKS1"/>
<dbReference type="STRING" id="1434700.SAMN06296427_101495"/>
<dbReference type="CDD" id="cd00293">
    <property type="entry name" value="USP-like"/>
    <property type="match status" value="1"/>
</dbReference>
<gene>
    <name evidence="2" type="ORF">SAMN06296427_101495</name>
</gene>
<keyword evidence="3" id="KW-1185">Reference proteome</keyword>
<dbReference type="Proteomes" id="UP000192393">
    <property type="component" value="Unassembled WGS sequence"/>
</dbReference>
<dbReference type="RefSeq" id="WP_002978197.1">
    <property type="nucleotide sequence ID" value="NZ_FWXS01000001.1"/>
</dbReference>
<dbReference type="InterPro" id="IPR006016">
    <property type="entry name" value="UspA"/>
</dbReference>
<evidence type="ECO:0000313" key="3">
    <source>
        <dbReference type="Proteomes" id="UP000192393"/>
    </source>
</evidence>
<evidence type="ECO:0000259" key="1">
    <source>
        <dbReference type="Pfam" id="PF00582"/>
    </source>
</evidence>
<dbReference type="SUPFAM" id="SSF52402">
    <property type="entry name" value="Adenine nucleotide alpha hydrolases-like"/>
    <property type="match status" value="1"/>
</dbReference>
<feature type="domain" description="UspA" evidence="1">
    <location>
        <begin position="6"/>
        <end position="108"/>
    </location>
</feature>
<reference evidence="2 3" key="1">
    <citation type="submission" date="2017-04" db="EMBL/GenBank/DDBJ databases">
        <authorList>
            <person name="Afonso C.L."/>
            <person name="Miller P.J."/>
            <person name="Scott M.A."/>
            <person name="Spackman E."/>
            <person name="Goraichik I."/>
            <person name="Dimitrov K.M."/>
            <person name="Suarez D.L."/>
            <person name="Swayne D.E."/>
        </authorList>
    </citation>
    <scope>NUCLEOTIDE SEQUENCE [LARGE SCALE GENOMIC DNA]</scope>
    <source>
        <strain evidence="2 3">CGMCC 1.12708</strain>
    </source>
</reference>
<name>A0A1W1YKS1_9FLAO</name>
<dbReference type="OrthoDB" id="9788959at2"/>
<evidence type="ECO:0000313" key="2">
    <source>
        <dbReference type="EMBL" id="SMC36712.1"/>
    </source>
</evidence>
<organism evidence="2 3">
    <name type="scientific">Moheibacter sediminis</name>
    <dbReference type="NCBI Taxonomy" id="1434700"/>
    <lineage>
        <taxon>Bacteria</taxon>
        <taxon>Pseudomonadati</taxon>
        <taxon>Bacteroidota</taxon>
        <taxon>Flavobacteriia</taxon>
        <taxon>Flavobacteriales</taxon>
        <taxon>Weeksellaceae</taxon>
        <taxon>Moheibacter</taxon>
    </lineage>
</organism>
<proteinExistence type="predicted"/>
<dbReference type="Pfam" id="PF00582">
    <property type="entry name" value="Usp"/>
    <property type="match status" value="1"/>
</dbReference>
<sequence>MEIKPKILLPVDFYSTSDNTFLYAIAFAEQFNADVHILTVLEDTAEPEQNNQFRKGLKEREIELFYQQIKSYKNTSEVNLSFGLTKESFTDAIINYLQNNAIDFLIIGYDTNGIKSNSQIRQEISEKNYKVNVPIIIVPEKATFSIENNIAFDVRLHSEECELLKKLAVDFNKKGRLVHCIHIADSQKSFNEAVAKKDAWLNKINQTNLSLDILLSKNIMNGLKKIIEKYNIQVLTMINSSANEIQTLLRTQVEALTVLSPKAVYVYISTNQRIDF</sequence>
<accession>A0A1W1YKS1</accession>
<protein>
    <submittedName>
        <fullName evidence="2">Universal stress protein family protein</fullName>
    </submittedName>
</protein>
<dbReference type="Gene3D" id="3.40.50.12370">
    <property type="match status" value="1"/>
</dbReference>
<dbReference type="EMBL" id="FWXS01000001">
    <property type="protein sequence ID" value="SMC36712.1"/>
    <property type="molecule type" value="Genomic_DNA"/>
</dbReference>
<dbReference type="GeneID" id="93132085"/>